<proteinExistence type="predicted"/>
<dbReference type="SUPFAM" id="SSF55729">
    <property type="entry name" value="Acyl-CoA N-acyltransferases (Nat)"/>
    <property type="match status" value="1"/>
</dbReference>
<dbReference type="OrthoDB" id="4936934at2"/>
<dbReference type="CDD" id="cd04301">
    <property type="entry name" value="NAT_SF"/>
    <property type="match status" value="1"/>
</dbReference>
<evidence type="ECO:0000259" key="1">
    <source>
        <dbReference type="PROSITE" id="PS51186"/>
    </source>
</evidence>
<keyword evidence="3" id="KW-1185">Reference proteome</keyword>
<evidence type="ECO:0000313" key="3">
    <source>
        <dbReference type="Proteomes" id="UP000295345"/>
    </source>
</evidence>
<reference evidence="2 3" key="1">
    <citation type="submission" date="2019-03" db="EMBL/GenBank/DDBJ databases">
        <title>Draft genome sequences of novel Actinobacteria.</title>
        <authorList>
            <person name="Sahin N."/>
            <person name="Ay H."/>
            <person name="Saygin H."/>
        </authorList>
    </citation>
    <scope>NUCLEOTIDE SEQUENCE [LARGE SCALE GENOMIC DNA]</scope>
    <source>
        <strain evidence="2 3">DSM 41900</strain>
    </source>
</reference>
<dbReference type="InterPro" id="IPR016181">
    <property type="entry name" value="Acyl_CoA_acyltransferase"/>
</dbReference>
<dbReference type="Proteomes" id="UP000295345">
    <property type="component" value="Unassembled WGS sequence"/>
</dbReference>
<comment type="caution">
    <text evidence="2">The sequence shown here is derived from an EMBL/GenBank/DDBJ whole genome shotgun (WGS) entry which is preliminary data.</text>
</comment>
<dbReference type="GO" id="GO:0016747">
    <property type="term" value="F:acyltransferase activity, transferring groups other than amino-acyl groups"/>
    <property type="evidence" value="ECO:0007669"/>
    <property type="project" value="InterPro"/>
</dbReference>
<dbReference type="InterPro" id="IPR000182">
    <property type="entry name" value="GNAT_dom"/>
</dbReference>
<gene>
    <name evidence="2" type="ORF">E1283_03665</name>
</gene>
<dbReference type="EMBL" id="SMKI01000023">
    <property type="protein sequence ID" value="TDC79022.1"/>
    <property type="molecule type" value="Genomic_DNA"/>
</dbReference>
<accession>A0A4R4TU02</accession>
<name>A0A4R4TU02_9ACTN</name>
<keyword evidence="2" id="KW-0808">Transferase</keyword>
<dbReference type="AlphaFoldDB" id="A0A4R4TU02"/>
<dbReference type="RefSeq" id="WP_132816393.1">
    <property type="nucleotide sequence ID" value="NZ_SMKI01000023.1"/>
</dbReference>
<dbReference type="PROSITE" id="PS51186">
    <property type="entry name" value="GNAT"/>
    <property type="match status" value="1"/>
</dbReference>
<feature type="domain" description="N-acetyltransferase" evidence="1">
    <location>
        <begin position="181"/>
        <end position="325"/>
    </location>
</feature>
<dbReference type="Gene3D" id="3.40.630.30">
    <property type="match status" value="1"/>
</dbReference>
<organism evidence="2 3">
    <name type="scientific">Streptomyces hainanensis</name>
    <dbReference type="NCBI Taxonomy" id="402648"/>
    <lineage>
        <taxon>Bacteria</taxon>
        <taxon>Bacillati</taxon>
        <taxon>Actinomycetota</taxon>
        <taxon>Actinomycetes</taxon>
        <taxon>Kitasatosporales</taxon>
        <taxon>Streptomycetaceae</taxon>
        <taxon>Streptomyces</taxon>
    </lineage>
</organism>
<sequence length="325" mass="35647">MHVTSTPDRRHSATFDEQQPWAAAWLEHRLDDLERQHGAPLPDRALVRHRAVQSLNTRKALRVESPGLGAAYAALSEHRHPLTGRVEILLDHLTATDGEPLEALLASGSAAEPSVLEAAEVVNVVTPASAPLQHEVLARAGFQQVLATLRRRTDEVPEPADRSHGDAALSVGPALAQEHDFVYQCLGRALLAGLDGRPSAVDLAAWARSRYQLDDTSATVPLVGRVDGKPVCHGLGLRRSDRYGGRDVLYIVDVFVLPEHRSRGHSHRMSQGLLAEARHQGFHVAESDLVLSPDAGPLRLRLAAAGWREDRIRWQRVHGDVEEPR</sequence>
<protein>
    <submittedName>
        <fullName evidence="2">N-acetyltransferase</fullName>
    </submittedName>
</protein>
<dbReference type="Pfam" id="PF00583">
    <property type="entry name" value="Acetyltransf_1"/>
    <property type="match status" value="1"/>
</dbReference>
<evidence type="ECO:0000313" key="2">
    <source>
        <dbReference type="EMBL" id="TDC79022.1"/>
    </source>
</evidence>